<protein>
    <recommendedName>
        <fullName evidence="2">MADF domain-containing protein</fullName>
    </recommendedName>
</protein>
<feature type="region of interest" description="Disordered" evidence="1">
    <location>
        <begin position="289"/>
        <end position="325"/>
    </location>
</feature>
<dbReference type="Pfam" id="PF10545">
    <property type="entry name" value="MADF_DNA_bdg"/>
    <property type="match status" value="1"/>
</dbReference>
<feature type="compositionally biased region" description="Polar residues" evidence="1">
    <location>
        <begin position="289"/>
        <end position="301"/>
    </location>
</feature>
<keyword evidence="4" id="KW-1185">Reference proteome</keyword>
<feature type="domain" description="MADF" evidence="2">
    <location>
        <begin position="16"/>
        <end position="114"/>
    </location>
</feature>
<feature type="region of interest" description="Disordered" evidence="1">
    <location>
        <begin position="399"/>
        <end position="461"/>
    </location>
</feature>
<feature type="compositionally biased region" description="Polar residues" evidence="1">
    <location>
        <begin position="410"/>
        <end position="427"/>
    </location>
</feature>
<dbReference type="InterPro" id="IPR006578">
    <property type="entry name" value="MADF-dom"/>
</dbReference>
<dbReference type="AlphaFoldDB" id="A0A4C1T4T5"/>
<organism evidence="3 4">
    <name type="scientific">Eumeta variegata</name>
    <name type="common">Bagworm moth</name>
    <name type="synonym">Eumeta japonica</name>
    <dbReference type="NCBI Taxonomy" id="151549"/>
    <lineage>
        <taxon>Eukaryota</taxon>
        <taxon>Metazoa</taxon>
        <taxon>Ecdysozoa</taxon>
        <taxon>Arthropoda</taxon>
        <taxon>Hexapoda</taxon>
        <taxon>Insecta</taxon>
        <taxon>Pterygota</taxon>
        <taxon>Neoptera</taxon>
        <taxon>Endopterygota</taxon>
        <taxon>Lepidoptera</taxon>
        <taxon>Glossata</taxon>
        <taxon>Ditrysia</taxon>
        <taxon>Tineoidea</taxon>
        <taxon>Psychidae</taxon>
        <taxon>Oiketicinae</taxon>
        <taxon>Eumeta</taxon>
    </lineage>
</organism>
<dbReference type="PROSITE" id="PS51029">
    <property type="entry name" value="MADF"/>
    <property type="match status" value="1"/>
</dbReference>
<dbReference type="SMART" id="SM00595">
    <property type="entry name" value="MADF"/>
    <property type="match status" value="1"/>
</dbReference>
<comment type="caution">
    <text evidence="3">The sequence shown here is derived from an EMBL/GenBank/DDBJ whole genome shotgun (WGS) entry which is preliminary data.</text>
</comment>
<evidence type="ECO:0000313" key="4">
    <source>
        <dbReference type="Proteomes" id="UP000299102"/>
    </source>
</evidence>
<feature type="compositionally biased region" description="Polar residues" evidence="1">
    <location>
        <begin position="147"/>
        <end position="158"/>
    </location>
</feature>
<dbReference type="PANTHER" id="PTHR21505">
    <property type="entry name" value="MADF DOMAIN-CONTAINING PROTEIN-RELATED"/>
    <property type="match status" value="1"/>
</dbReference>
<dbReference type="Proteomes" id="UP000299102">
    <property type="component" value="Unassembled WGS sequence"/>
</dbReference>
<feature type="region of interest" description="Disordered" evidence="1">
    <location>
        <begin position="127"/>
        <end position="174"/>
    </location>
</feature>
<sequence>MSETTERHGVRDIMEEFINIYRNEPCFWKIKSTDYHHRDKKNAAYNKLIEQYRKLEPNANRDVVVKKFNALGTNYRKEKRNVEESTRSGAGTSEVYEPTLWYYELLKFLDENQGTLRFSRTNIDEIESSQESESALHSQDMHDNTSEIDSTSQQTSSRARPPKRKTTDATDLSNEVLHSVNEHFKRPLLKDDRFDIFGKNIAIKLRELPKQQRLIAEKIINETLFQAEMGNLTLPQKEFIYAAPIASPPPHHTQQYIRVTPTPSPPPHHTQQYTHATTIYELQQLINLESTPSPSTPIPDNQQEDDNISTSQYNNSDSQHSSEDITACSSISLGVWPALGASLMQGEREQKGMHPDSNEVKTVEEEIELAVYRISAETLIERQRSDEFCRRTVEALRRNGDASGKKKRTLPTSPQDNDPTGTKQRIQVNKKNKTQTGQQRSSSLSQGVLKPMLKNTRGRGGARRVLAEPLWLSGGRHLLAAPQAFGTSTNSSL</sequence>
<feature type="compositionally biased region" description="Polar residues" evidence="1">
    <location>
        <begin position="308"/>
        <end position="319"/>
    </location>
</feature>
<dbReference type="OrthoDB" id="6617753at2759"/>
<reference evidence="3 4" key="1">
    <citation type="journal article" date="2019" name="Commun. Biol.">
        <title>The bagworm genome reveals a unique fibroin gene that provides high tensile strength.</title>
        <authorList>
            <person name="Kono N."/>
            <person name="Nakamura H."/>
            <person name="Ohtoshi R."/>
            <person name="Tomita M."/>
            <person name="Numata K."/>
            <person name="Arakawa K."/>
        </authorList>
    </citation>
    <scope>NUCLEOTIDE SEQUENCE [LARGE SCALE GENOMIC DNA]</scope>
</reference>
<evidence type="ECO:0000256" key="1">
    <source>
        <dbReference type="SAM" id="MobiDB-lite"/>
    </source>
</evidence>
<proteinExistence type="predicted"/>
<evidence type="ECO:0000313" key="3">
    <source>
        <dbReference type="EMBL" id="GBP09543.1"/>
    </source>
</evidence>
<accession>A0A4C1T4T5</accession>
<name>A0A4C1T4T5_EUMVA</name>
<evidence type="ECO:0000259" key="2">
    <source>
        <dbReference type="PROSITE" id="PS51029"/>
    </source>
</evidence>
<dbReference type="EMBL" id="BGZK01000036">
    <property type="protein sequence ID" value="GBP09543.1"/>
    <property type="molecule type" value="Genomic_DNA"/>
</dbReference>
<gene>
    <name evidence="3" type="ORF">EVAR_76553_1</name>
</gene>
<feature type="compositionally biased region" description="Polar residues" evidence="1">
    <location>
        <begin position="434"/>
        <end position="446"/>
    </location>
</feature>
<dbReference type="PANTHER" id="PTHR21505:SF8">
    <property type="entry name" value="DPT-YFP REPRESSOR BY OVEREXPRESSION, ISOFORM D-RELATED"/>
    <property type="match status" value="1"/>
</dbReference>